<keyword evidence="2" id="KW-0732">Signal</keyword>
<feature type="chain" id="PRO_5003185252" evidence="2">
    <location>
        <begin position="21"/>
        <end position="405"/>
    </location>
</feature>
<feature type="compositionally biased region" description="Basic and acidic residues" evidence="1">
    <location>
        <begin position="366"/>
        <end position="392"/>
    </location>
</feature>
<evidence type="ECO:0000256" key="2">
    <source>
        <dbReference type="SAM" id="SignalP"/>
    </source>
</evidence>
<evidence type="ECO:0000256" key="1">
    <source>
        <dbReference type="SAM" id="MobiDB-lite"/>
    </source>
</evidence>
<dbReference type="AlphaFoldDB" id="E4L8M6"/>
<dbReference type="RefSeq" id="WP_007554492.1">
    <property type="nucleotide sequence ID" value="NZ_AENT01000015.1"/>
</dbReference>
<feature type="compositionally biased region" description="Basic and acidic residues" evidence="1">
    <location>
        <begin position="320"/>
        <end position="332"/>
    </location>
</feature>
<feature type="region of interest" description="Disordered" evidence="1">
    <location>
        <begin position="348"/>
        <end position="405"/>
    </location>
</feature>
<comment type="caution">
    <text evidence="3">The sequence shown here is derived from an EMBL/GenBank/DDBJ whole genome shotgun (WGS) entry which is preliminary data.</text>
</comment>
<reference evidence="3 4" key="1">
    <citation type="submission" date="2010-11" db="EMBL/GenBank/DDBJ databases">
        <authorList>
            <person name="Durkin A.S."/>
            <person name="Madupu R."/>
            <person name="Torralba M."/>
            <person name="Gillis M."/>
            <person name="Methe B."/>
            <person name="Sutton G."/>
            <person name="Nelson K.E."/>
        </authorList>
    </citation>
    <scope>NUCLEOTIDE SEQUENCE [LARGE SCALE GENOMIC DNA]</scope>
    <source>
        <strain evidence="3 4">UPII 345-E</strain>
    </source>
</reference>
<feature type="signal peptide" evidence="2">
    <location>
        <begin position="1"/>
        <end position="20"/>
    </location>
</feature>
<feature type="region of interest" description="Disordered" evidence="1">
    <location>
        <begin position="313"/>
        <end position="335"/>
    </location>
</feature>
<gene>
    <name evidence="3" type="ORF">HMPREF9220_0701</name>
</gene>
<dbReference type="eggNOG" id="COG3409">
    <property type="taxonomic scope" value="Bacteria"/>
</dbReference>
<evidence type="ECO:0000313" key="3">
    <source>
        <dbReference type="EMBL" id="EFR42864.1"/>
    </source>
</evidence>
<organism evidence="3 4">
    <name type="scientific">Dialister micraerophilus UPII 345-E</name>
    <dbReference type="NCBI Taxonomy" id="910314"/>
    <lineage>
        <taxon>Bacteria</taxon>
        <taxon>Bacillati</taxon>
        <taxon>Bacillota</taxon>
        <taxon>Negativicutes</taxon>
        <taxon>Veillonellales</taxon>
        <taxon>Veillonellaceae</taxon>
        <taxon>Dialister</taxon>
    </lineage>
</organism>
<name>E4L8M6_9FIRM</name>
<evidence type="ECO:0000313" key="4">
    <source>
        <dbReference type="Proteomes" id="UP000004594"/>
    </source>
</evidence>
<sequence length="405" mass="43650">MKRAILVAGITMMLIGSVSAMEPATLNGKMDKLDSAVFGGVQNGSLIHRVDAVDSVIYGKSRKGDGLDERVSNLYSEVIHDDEGETPSLGTRANALEYYITDGIKQTSLEERVQDMESTVFGAAKTGPLNKRINELEKEVYGNRHFAMQNIELPANTVFKIALNEDVGTKTNEEGDSVSFTVEEDVVVGNVLVLPKGAQGSGVVTKVVKPRSFGRSGSLDIAFDQVFSIDEEEIPTVLGPEAREKLKMEAAAVGASAVGALALGPIGLVGGFFVKGKDVEMPAGSTLYIQTKEAVQTRGMVMVPGEPELILNEKVSSSAKQEDAKKDTKTSNETEVINLSKDEKGVVKVKDTEKTVSENNKAVSANKKDEKTEENVKKDSSKESKKESKTLKDDDDVSMVIVRNE</sequence>
<accession>E4L8M6</accession>
<dbReference type="EMBL" id="AENT01000015">
    <property type="protein sequence ID" value="EFR42864.1"/>
    <property type="molecule type" value="Genomic_DNA"/>
</dbReference>
<dbReference type="OrthoDB" id="581815at2"/>
<protein>
    <submittedName>
        <fullName evidence="3">Uncharacterized protein</fullName>
    </submittedName>
</protein>
<proteinExistence type="predicted"/>
<dbReference type="Proteomes" id="UP000004594">
    <property type="component" value="Unassembled WGS sequence"/>
</dbReference>